<dbReference type="Proteomes" id="UP001228049">
    <property type="component" value="Unassembled WGS sequence"/>
</dbReference>
<keyword evidence="3" id="KW-1185">Reference proteome</keyword>
<feature type="region of interest" description="Disordered" evidence="1">
    <location>
        <begin position="60"/>
        <end position="121"/>
    </location>
</feature>
<evidence type="ECO:0000313" key="3">
    <source>
        <dbReference type="Proteomes" id="UP001228049"/>
    </source>
</evidence>
<accession>A0AAD9FHR8</accession>
<reference evidence="2" key="1">
    <citation type="submission" date="2023-04" db="EMBL/GenBank/DDBJ databases">
        <title>Chromosome-level genome of Chaenocephalus aceratus.</title>
        <authorList>
            <person name="Park H."/>
        </authorList>
    </citation>
    <scope>NUCLEOTIDE SEQUENCE</scope>
    <source>
        <strain evidence="2">DE</strain>
        <tissue evidence="2">Muscle</tissue>
    </source>
</reference>
<protein>
    <submittedName>
        <fullName evidence="2">Paternally-expressed 3 protein</fullName>
    </submittedName>
</protein>
<comment type="caution">
    <text evidence="2">The sequence shown here is derived from an EMBL/GenBank/DDBJ whole genome shotgun (WGS) entry which is preliminary data.</text>
</comment>
<dbReference type="AlphaFoldDB" id="A0AAD9FHR8"/>
<organism evidence="2 3">
    <name type="scientific">Dissostichus eleginoides</name>
    <name type="common">Patagonian toothfish</name>
    <name type="synonym">Dissostichus amissus</name>
    <dbReference type="NCBI Taxonomy" id="100907"/>
    <lineage>
        <taxon>Eukaryota</taxon>
        <taxon>Metazoa</taxon>
        <taxon>Chordata</taxon>
        <taxon>Craniata</taxon>
        <taxon>Vertebrata</taxon>
        <taxon>Euteleostomi</taxon>
        <taxon>Actinopterygii</taxon>
        <taxon>Neopterygii</taxon>
        <taxon>Teleostei</taxon>
        <taxon>Neoteleostei</taxon>
        <taxon>Acanthomorphata</taxon>
        <taxon>Eupercaria</taxon>
        <taxon>Perciformes</taxon>
        <taxon>Notothenioidei</taxon>
        <taxon>Nototheniidae</taxon>
        <taxon>Dissostichus</taxon>
    </lineage>
</organism>
<gene>
    <name evidence="2" type="ORF">KUDE01_004801</name>
</gene>
<evidence type="ECO:0000313" key="2">
    <source>
        <dbReference type="EMBL" id="KAK1901836.1"/>
    </source>
</evidence>
<dbReference type="EMBL" id="JASDAP010000006">
    <property type="protein sequence ID" value="KAK1901836.1"/>
    <property type="molecule type" value="Genomic_DNA"/>
</dbReference>
<evidence type="ECO:0000256" key="1">
    <source>
        <dbReference type="SAM" id="MobiDB-lite"/>
    </source>
</evidence>
<name>A0AAD9FHR8_DISEL</name>
<sequence length="136" mass="14980">MLDLGDSPDKACNITVIPQTEKDAFLSDCDSDGSDMDYEGESGHLPAKLLNAYAELQQTDHDKNNVINDDDIPLTTTPSTPPSAVHDKEPVASMSQKVQSEKPRAKLQVVKNKDRRGPPPLLFQNTQYTAQMLQNV</sequence>
<proteinExistence type="predicted"/>